<dbReference type="SUPFAM" id="SSF53850">
    <property type="entry name" value="Periplasmic binding protein-like II"/>
    <property type="match status" value="1"/>
</dbReference>
<comment type="similarity">
    <text evidence="2">Belongs to the NlpA lipoprotein family.</text>
</comment>
<protein>
    <submittedName>
        <fullName evidence="8">D-methionine transport system substrate-binding protein</fullName>
    </submittedName>
</protein>
<dbReference type="AlphaFoldDB" id="A0A3N2AUP4"/>
<evidence type="ECO:0000313" key="8">
    <source>
        <dbReference type="EMBL" id="ROR66618.1"/>
    </source>
</evidence>
<organism evidence="8 9">
    <name type="scientific">Agrococcus jenensis</name>
    <dbReference type="NCBI Taxonomy" id="46353"/>
    <lineage>
        <taxon>Bacteria</taxon>
        <taxon>Bacillati</taxon>
        <taxon>Actinomycetota</taxon>
        <taxon>Actinomycetes</taxon>
        <taxon>Micrococcales</taxon>
        <taxon>Microbacteriaceae</taxon>
        <taxon>Agrococcus</taxon>
    </lineage>
</organism>
<dbReference type="PANTHER" id="PTHR30429">
    <property type="entry name" value="D-METHIONINE-BINDING LIPOPROTEIN METQ"/>
    <property type="match status" value="1"/>
</dbReference>
<dbReference type="InterPro" id="IPR004872">
    <property type="entry name" value="Lipoprotein_NlpA"/>
</dbReference>
<comment type="subcellular location">
    <subcellularLocation>
        <location evidence="1">Membrane</location>
        <topology evidence="1">Lipid-anchor</topology>
    </subcellularLocation>
</comment>
<name>A0A3N2AUP4_9MICO</name>
<evidence type="ECO:0000256" key="5">
    <source>
        <dbReference type="ARBA" id="ARBA00023139"/>
    </source>
</evidence>
<feature type="chain" id="PRO_5018331741" evidence="7">
    <location>
        <begin position="48"/>
        <end position="284"/>
    </location>
</feature>
<keyword evidence="6" id="KW-0449">Lipoprotein</keyword>
<feature type="signal peptide" evidence="7">
    <location>
        <begin position="1"/>
        <end position="47"/>
    </location>
</feature>
<comment type="caution">
    <text evidence="8">The sequence shown here is derived from an EMBL/GenBank/DDBJ whole genome shotgun (WGS) entry which is preliminary data.</text>
</comment>
<dbReference type="GO" id="GO:0016020">
    <property type="term" value="C:membrane"/>
    <property type="evidence" value="ECO:0007669"/>
    <property type="project" value="UniProtKB-SubCell"/>
</dbReference>
<keyword evidence="3 7" id="KW-0732">Signal</keyword>
<evidence type="ECO:0000256" key="6">
    <source>
        <dbReference type="ARBA" id="ARBA00023288"/>
    </source>
</evidence>
<keyword evidence="5" id="KW-0564">Palmitate</keyword>
<dbReference type="PANTHER" id="PTHR30429:SF0">
    <property type="entry name" value="METHIONINE-BINDING LIPOPROTEIN METQ"/>
    <property type="match status" value="1"/>
</dbReference>
<evidence type="ECO:0000256" key="3">
    <source>
        <dbReference type="ARBA" id="ARBA00022729"/>
    </source>
</evidence>
<evidence type="ECO:0000256" key="2">
    <source>
        <dbReference type="ARBA" id="ARBA00008973"/>
    </source>
</evidence>
<evidence type="ECO:0000313" key="9">
    <source>
        <dbReference type="Proteomes" id="UP000275456"/>
    </source>
</evidence>
<keyword evidence="4" id="KW-0472">Membrane</keyword>
<evidence type="ECO:0000256" key="7">
    <source>
        <dbReference type="SAM" id="SignalP"/>
    </source>
</evidence>
<gene>
    <name evidence="8" type="ORF">EDD26_2010</name>
</gene>
<proteinExistence type="inferred from homology"/>
<evidence type="ECO:0000256" key="1">
    <source>
        <dbReference type="ARBA" id="ARBA00004635"/>
    </source>
</evidence>
<accession>A0A3N2AUP4</accession>
<evidence type="ECO:0000256" key="4">
    <source>
        <dbReference type="ARBA" id="ARBA00023136"/>
    </source>
</evidence>
<dbReference type="Proteomes" id="UP000275456">
    <property type="component" value="Unassembled WGS sequence"/>
</dbReference>
<reference evidence="8 9" key="1">
    <citation type="submission" date="2018-11" db="EMBL/GenBank/DDBJ databases">
        <title>Sequencing the genomes of 1000 actinobacteria strains.</title>
        <authorList>
            <person name="Klenk H.-P."/>
        </authorList>
    </citation>
    <scope>NUCLEOTIDE SEQUENCE [LARGE SCALE GENOMIC DNA]</scope>
    <source>
        <strain evidence="8 9">DSM 9580</strain>
    </source>
</reference>
<keyword evidence="9" id="KW-1185">Reference proteome</keyword>
<dbReference type="Pfam" id="PF03180">
    <property type="entry name" value="Lipoprotein_9"/>
    <property type="match status" value="1"/>
</dbReference>
<sequence>MTRTTRKAPMTRASARPRHRIRHALAALAAGVGLLATGCAAPGGADAAEIVTIRVAATVTPMTDAVEAAAEVIEEGYEVELVPVSDYVQPNVLVQNDEIDANVVQFESFMEEFNERNGADLVVVQPVYATVVAFYSRTLESLDDLPDGGSVVIANDKANAARALQLLADNGIITLDPAVERFAARVSDIVDNPRNLEITEVDLLQLNTAYDEADAVYNLPSFARQIGLTPQDDGLVVEQDERFEVALVTRAGNADSPAIAALQRALTSDRVREVLEGLGVPPAF</sequence>
<dbReference type="EMBL" id="RKHJ01000001">
    <property type="protein sequence ID" value="ROR66618.1"/>
    <property type="molecule type" value="Genomic_DNA"/>
</dbReference>
<dbReference type="Gene3D" id="3.40.190.10">
    <property type="entry name" value="Periplasmic binding protein-like II"/>
    <property type="match status" value="2"/>
</dbReference>